<dbReference type="Proteomes" id="UP000185596">
    <property type="component" value="Unassembled WGS sequence"/>
</dbReference>
<evidence type="ECO:0000313" key="3">
    <source>
        <dbReference type="Proteomes" id="UP000185596"/>
    </source>
</evidence>
<keyword evidence="1" id="KW-0732">Signal</keyword>
<dbReference type="STRING" id="1912961.BU204_10845"/>
<feature type="chain" id="PRO_5013067737" evidence="1">
    <location>
        <begin position="26"/>
        <end position="751"/>
    </location>
</feature>
<dbReference type="OrthoDB" id="4523226at2"/>
<feature type="signal peptide" evidence="1">
    <location>
        <begin position="1"/>
        <end position="25"/>
    </location>
</feature>
<dbReference type="InterPro" id="IPR019026">
    <property type="entry name" value="Peptidase_M64_IgA"/>
</dbReference>
<dbReference type="InterPro" id="IPR024079">
    <property type="entry name" value="MetalloPept_cat_dom_sf"/>
</dbReference>
<reference evidence="2 3" key="1">
    <citation type="submission" date="2016-12" db="EMBL/GenBank/DDBJ databases">
        <title>The draft genome sequence of Actinophytocola sp. 11-183.</title>
        <authorList>
            <person name="Wang W."/>
            <person name="Yuan L."/>
        </authorList>
    </citation>
    <scope>NUCLEOTIDE SEQUENCE [LARGE SCALE GENOMIC DNA]</scope>
    <source>
        <strain evidence="2 3">11-183</strain>
    </source>
</reference>
<dbReference type="Pfam" id="PF09471">
    <property type="entry name" value="Peptidase_M64"/>
    <property type="match status" value="1"/>
</dbReference>
<sequence>MRRTAVVAAAVVAATTAGLPATAWAATGDARVVPVQVTGDPAQRFNLVFLGDGYTAAELPEFRANVDKHLNVLWTLEPFKSYRSYLNVYAVEIESAESGVDCDPGLDAPSRNTPLDMGFWGGCDPSSVQRLLTVDGTAANRYADLVPGTSPANRQLLALGNSDTYGGAGGTNATASGGNALSALITPHELGHSLGGLDDEYDYYQRGVHGLPYTGGEPDSVHHTLLTRAQMISQRRKWWRWLGERSESGGVIGRHEGGLYSGSGVWKPSAHSMMRSLGYYFDQVSRERMTERISAKTRILQDSTPTAEPIGADRVVWVETMYPVSHQLDLTWTLDGRRLRTRARALDLSTLDIPPGVHRLRATVVDPTPFVRDPAVRSSAALTQSRTWTVDTAVTTPLEQAPAAFTLSTPTTDPVGATDVVYVETTHPTDRRHRVRWVLDGRPLRPSGNDRAVDLEPLRLTGSHTLTAATGGHTLSWRIDASVPDTSYSLSEPLLRRGREHIVNGPFTMALTGVDDTPGYLVREFRTDGDGWYNYFGWPTDPDAPFLFTPSGTNIDDLVYGKLGRPRLSPWDDPTPDYGRHTIEHRAIDPSGNIGPAEEFAVTLIPPPPTCTRTVSGRVAGPLVLVNGVTCLDRATVTGPVTVRRGAGLVATRSTVSGPLTATGADAVELLNSTVVGRLTVTATRRDVTFVGGTVHGPVVLSGNRTGERAPVLAGLAVRGPLACVGNAPAPVDLEVSNEVTGPTAGQCANF</sequence>
<proteinExistence type="predicted"/>
<gene>
    <name evidence="2" type="ORF">BU204_10845</name>
</gene>
<dbReference type="RefSeq" id="WP_075125495.1">
    <property type="nucleotide sequence ID" value="NZ_MSIE01000016.1"/>
</dbReference>
<evidence type="ECO:0000313" key="2">
    <source>
        <dbReference type="EMBL" id="OLF17444.1"/>
    </source>
</evidence>
<protein>
    <submittedName>
        <fullName evidence="2">Peptidase</fullName>
    </submittedName>
</protein>
<comment type="caution">
    <text evidence="2">The sequence shown here is derived from an EMBL/GenBank/DDBJ whole genome shotgun (WGS) entry which is preliminary data.</text>
</comment>
<organism evidence="2 3">
    <name type="scientific">Actinophytocola xanthii</name>
    <dbReference type="NCBI Taxonomy" id="1912961"/>
    <lineage>
        <taxon>Bacteria</taxon>
        <taxon>Bacillati</taxon>
        <taxon>Actinomycetota</taxon>
        <taxon>Actinomycetes</taxon>
        <taxon>Pseudonocardiales</taxon>
        <taxon>Pseudonocardiaceae</taxon>
    </lineage>
</organism>
<accession>A0A1Q8CSY8</accession>
<dbReference type="Gene3D" id="3.40.390.10">
    <property type="entry name" value="Collagenase (Catalytic Domain)"/>
    <property type="match status" value="1"/>
</dbReference>
<keyword evidence="3" id="KW-1185">Reference proteome</keyword>
<evidence type="ECO:0000256" key="1">
    <source>
        <dbReference type="SAM" id="SignalP"/>
    </source>
</evidence>
<dbReference type="GO" id="GO:0008237">
    <property type="term" value="F:metallopeptidase activity"/>
    <property type="evidence" value="ECO:0007669"/>
    <property type="project" value="InterPro"/>
</dbReference>
<name>A0A1Q8CSY8_9PSEU</name>
<dbReference type="EMBL" id="MSIE01000016">
    <property type="protein sequence ID" value="OLF17444.1"/>
    <property type="molecule type" value="Genomic_DNA"/>
</dbReference>
<dbReference type="AlphaFoldDB" id="A0A1Q8CSY8"/>